<feature type="domain" description="EF-hand" evidence="1">
    <location>
        <begin position="8"/>
        <end position="43"/>
    </location>
</feature>
<dbReference type="Pfam" id="PF13202">
    <property type="entry name" value="EF-hand_5"/>
    <property type="match status" value="1"/>
</dbReference>
<feature type="domain" description="EF-hand" evidence="1">
    <location>
        <begin position="134"/>
        <end position="169"/>
    </location>
</feature>
<dbReference type="PROSITE" id="PS00018">
    <property type="entry name" value="EF_HAND_1"/>
    <property type="match status" value="2"/>
</dbReference>
<dbReference type="Pfam" id="PF13499">
    <property type="entry name" value="EF-hand_7"/>
    <property type="match status" value="1"/>
</dbReference>
<dbReference type="RefSeq" id="WP_378301501.1">
    <property type="nucleotide sequence ID" value="NZ_JBHUKS010000004.1"/>
</dbReference>
<evidence type="ECO:0000313" key="3">
    <source>
        <dbReference type="Proteomes" id="UP001597483"/>
    </source>
</evidence>
<dbReference type="SUPFAM" id="SSF47473">
    <property type="entry name" value="EF-hand"/>
    <property type="match status" value="1"/>
</dbReference>
<dbReference type="InterPro" id="IPR011992">
    <property type="entry name" value="EF-hand-dom_pair"/>
</dbReference>
<gene>
    <name evidence="2" type="ORF">ACFSVL_06945</name>
</gene>
<keyword evidence="3" id="KW-1185">Reference proteome</keyword>
<dbReference type="Proteomes" id="UP001597483">
    <property type="component" value="Unassembled WGS sequence"/>
</dbReference>
<evidence type="ECO:0000313" key="2">
    <source>
        <dbReference type="EMBL" id="MFD2467120.1"/>
    </source>
</evidence>
<protein>
    <submittedName>
        <fullName evidence="2">EF-hand domain-containing protein</fullName>
    </submittedName>
</protein>
<dbReference type="CDD" id="cd00051">
    <property type="entry name" value="EFh"/>
    <property type="match status" value="1"/>
</dbReference>
<feature type="domain" description="EF-hand" evidence="1">
    <location>
        <begin position="107"/>
        <end position="133"/>
    </location>
</feature>
<proteinExistence type="predicted"/>
<dbReference type="InterPro" id="IPR018247">
    <property type="entry name" value="EF_Hand_1_Ca_BS"/>
</dbReference>
<sequence>MTSAPADSVDALIEAEFDKLDLNHDGRLDWADYEILIDRYRKTAGVNEDDRRIQELRAFYQLHWLELLRHSGAAGDSLSRNEFVEATRRTTGDTNRLDAAKVGGHVIFDLVDADGDGSISRDELGRYLQGVWQIDQSDPRYDFDALDTNKDGVISRDEFVTGIQEVLHA</sequence>
<comment type="caution">
    <text evidence="2">The sequence shown here is derived from an EMBL/GenBank/DDBJ whole genome shotgun (WGS) entry which is preliminary data.</text>
</comment>
<accession>A0ABW5H2J8</accession>
<reference evidence="3" key="1">
    <citation type="journal article" date="2019" name="Int. J. Syst. Evol. Microbiol.">
        <title>The Global Catalogue of Microorganisms (GCM) 10K type strain sequencing project: providing services to taxonomists for standard genome sequencing and annotation.</title>
        <authorList>
            <consortium name="The Broad Institute Genomics Platform"/>
            <consortium name="The Broad Institute Genome Sequencing Center for Infectious Disease"/>
            <person name="Wu L."/>
            <person name="Ma J."/>
        </authorList>
    </citation>
    <scope>NUCLEOTIDE SEQUENCE [LARGE SCALE GENOMIC DNA]</scope>
    <source>
        <strain evidence="3">CGMCC 4.7641</strain>
    </source>
</reference>
<evidence type="ECO:0000259" key="1">
    <source>
        <dbReference type="PROSITE" id="PS50222"/>
    </source>
</evidence>
<organism evidence="2 3">
    <name type="scientific">Amycolatopsis silviterrae</name>
    <dbReference type="NCBI Taxonomy" id="1656914"/>
    <lineage>
        <taxon>Bacteria</taxon>
        <taxon>Bacillati</taxon>
        <taxon>Actinomycetota</taxon>
        <taxon>Actinomycetes</taxon>
        <taxon>Pseudonocardiales</taxon>
        <taxon>Pseudonocardiaceae</taxon>
        <taxon>Amycolatopsis</taxon>
    </lineage>
</organism>
<dbReference type="SMART" id="SM00054">
    <property type="entry name" value="EFh"/>
    <property type="match status" value="3"/>
</dbReference>
<dbReference type="Gene3D" id="1.10.238.10">
    <property type="entry name" value="EF-hand"/>
    <property type="match status" value="1"/>
</dbReference>
<dbReference type="EMBL" id="JBHUKS010000004">
    <property type="protein sequence ID" value="MFD2467120.1"/>
    <property type="molecule type" value="Genomic_DNA"/>
</dbReference>
<dbReference type="InterPro" id="IPR002048">
    <property type="entry name" value="EF_hand_dom"/>
</dbReference>
<dbReference type="PROSITE" id="PS50222">
    <property type="entry name" value="EF_HAND_2"/>
    <property type="match status" value="3"/>
</dbReference>
<name>A0ABW5H2J8_9PSEU</name>